<feature type="region of interest" description="Disordered" evidence="1">
    <location>
        <begin position="27"/>
        <end position="61"/>
    </location>
</feature>
<accession>A0ABR1CMV7</accession>
<comment type="caution">
    <text evidence="2">The sequence shown here is derived from an EMBL/GenBank/DDBJ whole genome shotgun (WGS) entry which is preliminary data.</text>
</comment>
<evidence type="ECO:0000313" key="3">
    <source>
        <dbReference type="Proteomes" id="UP001303046"/>
    </source>
</evidence>
<dbReference type="Proteomes" id="UP001303046">
    <property type="component" value="Unassembled WGS sequence"/>
</dbReference>
<feature type="compositionally biased region" description="Polar residues" evidence="1">
    <location>
        <begin position="295"/>
        <end position="304"/>
    </location>
</feature>
<sequence>MATDNRYSSRRQYRSVAFGTWKVGGARMSMEPPKLEQKTKSPEETPRSAYYNSNTIHGTPRKNSEELLTVKIRKLGESSPNLIRLHPTETVKSLGALPSSLTMPSHLGGDCYSSTEYVEYNERQCEDDDSCNGNTISEPIQAAFRTDRSKLPAHHLSSRRRNRLENSLQRVHQRSHSAGADASLGVVIPCSSDMRALNLSSARDAAGNSNAKFLRATKRFFKKIYSTATLPNKKPSLDADANLQKAPQFFEIGFRAPTITSDAEFSRLEDFHNYGQTYIDTSYPDSGLDMDRSSTPDQSMGSMTVTSSDSRVTSSDSSREDRCDDLFETLRREMHAMRARDAAILADLHRVESQIQSVKMARLGIYDSSPQPVISATECNYQWSHYPTAPRFSHFRATISSVANDHMRDRYTRLYTCTIGTSIKLDRSNEQSCGSKAVRRTESHLLRVPKRNTFISRCCCFWVMLLCTQEMLRFCEPP</sequence>
<keyword evidence="3" id="KW-1185">Reference proteome</keyword>
<evidence type="ECO:0000313" key="2">
    <source>
        <dbReference type="EMBL" id="KAK6739167.1"/>
    </source>
</evidence>
<proteinExistence type="predicted"/>
<gene>
    <name evidence="2" type="primary">Necator_chrII.g8729</name>
    <name evidence="2" type="ORF">RB195_020934</name>
</gene>
<feature type="compositionally biased region" description="Basic and acidic residues" evidence="1">
    <location>
        <begin position="33"/>
        <end position="46"/>
    </location>
</feature>
<name>A0ABR1CMV7_NECAM</name>
<feature type="region of interest" description="Disordered" evidence="1">
    <location>
        <begin position="283"/>
        <end position="320"/>
    </location>
</feature>
<protein>
    <submittedName>
        <fullName evidence="2">Uncharacterized protein</fullName>
    </submittedName>
</protein>
<evidence type="ECO:0000256" key="1">
    <source>
        <dbReference type="SAM" id="MobiDB-lite"/>
    </source>
</evidence>
<organism evidence="2 3">
    <name type="scientific">Necator americanus</name>
    <name type="common">Human hookworm</name>
    <dbReference type="NCBI Taxonomy" id="51031"/>
    <lineage>
        <taxon>Eukaryota</taxon>
        <taxon>Metazoa</taxon>
        <taxon>Ecdysozoa</taxon>
        <taxon>Nematoda</taxon>
        <taxon>Chromadorea</taxon>
        <taxon>Rhabditida</taxon>
        <taxon>Rhabditina</taxon>
        <taxon>Rhabditomorpha</taxon>
        <taxon>Strongyloidea</taxon>
        <taxon>Ancylostomatidae</taxon>
        <taxon>Bunostominae</taxon>
        <taxon>Necator</taxon>
    </lineage>
</organism>
<dbReference type="EMBL" id="JAVFWL010000002">
    <property type="protein sequence ID" value="KAK6739167.1"/>
    <property type="molecule type" value="Genomic_DNA"/>
</dbReference>
<reference evidence="2 3" key="1">
    <citation type="submission" date="2023-08" db="EMBL/GenBank/DDBJ databases">
        <title>A Necator americanus chromosomal reference genome.</title>
        <authorList>
            <person name="Ilik V."/>
            <person name="Petrzelkova K.J."/>
            <person name="Pardy F."/>
            <person name="Fuh T."/>
            <person name="Niatou-Singa F.S."/>
            <person name="Gouil Q."/>
            <person name="Baker L."/>
            <person name="Ritchie M.E."/>
            <person name="Jex A.R."/>
            <person name="Gazzola D."/>
            <person name="Li H."/>
            <person name="Toshio Fujiwara R."/>
            <person name="Zhan B."/>
            <person name="Aroian R.V."/>
            <person name="Pafco B."/>
            <person name="Schwarz E.M."/>
        </authorList>
    </citation>
    <scope>NUCLEOTIDE SEQUENCE [LARGE SCALE GENOMIC DNA]</scope>
    <source>
        <strain evidence="2 3">Aroian</strain>
        <tissue evidence="2">Whole animal</tissue>
    </source>
</reference>
<feature type="compositionally biased region" description="Low complexity" evidence="1">
    <location>
        <begin position="305"/>
        <end position="316"/>
    </location>
</feature>